<dbReference type="AlphaFoldDB" id="A0AAU7E5G8"/>
<evidence type="ECO:0000259" key="3">
    <source>
        <dbReference type="PROSITE" id="PS50977"/>
    </source>
</evidence>
<dbReference type="InterPro" id="IPR001647">
    <property type="entry name" value="HTH_TetR"/>
</dbReference>
<proteinExistence type="predicted"/>
<protein>
    <submittedName>
        <fullName evidence="4">TetR/AcrR family transcriptional regulator</fullName>
    </submittedName>
</protein>
<dbReference type="GO" id="GO:0003677">
    <property type="term" value="F:DNA binding"/>
    <property type="evidence" value="ECO:0007669"/>
    <property type="project" value="UniProtKB-UniRule"/>
</dbReference>
<sequence>MQEQNKPLTKKNLARREKIKAIALQLFLQKGYDETSLSEIIKQANGSFSNIYDFFTNKEGLFFEILSDLCKEHAELISFKMGDIYSNELEDVLRSFGMVFVEIFNQTQVISIGKIIFSRVYDSKQRLAKWLDDDDKMFARNVLNDYFSKSTNNFIANNAKKLSEIFCTMLIQPFHNLHILTDLAPMNKAEQEEHVDFVVRLFLNGIPTGNFEK</sequence>
<name>A0AAU7E5G8_9BACT</name>
<dbReference type="RefSeq" id="WP_134238063.1">
    <property type="nucleotide sequence ID" value="NZ_CP155620.1"/>
</dbReference>
<dbReference type="Gene3D" id="1.10.10.60">
    <property type="entry name" value="Homeodomain-like"/>
    <property type="match status" value="1"/>
</dbReference>
<evidence type="ECO:0000313" key="4">
    <source>
        <dbReference type="EMBL" id="XBJ28749.1"/>
    </source>
</evidence>
<dbReference type="InterPro" id="IPR050624">
    <property type="entry name" value="HTH-type_Tx_Regulator"/>
</dbReference>
<gene>
    <name evidence="4" type="ORF">AAH949_06525</name>
</gene>
<evidence type="ECO:0000256" key="2">
    <source>
        <dbReference type="PROSITE-ProRule" id="PRU00335"/>
    </source>
</evidence>
<evidence type="ECO:0000256" key="1">
    <source>
        <dbReference type="ARBA" id="ARBA00023125"/>
    </source>
</evidence>
<keyword evidence="1 2" id="KW-0238">DNA-binding</keyword>
<reference evidence="4" key="1">
    <citation type="submission" date="2024-05" db="EMBL/GenBank/DDBJ databases">
        <title>Campylobacter coli isolated from environmental waters in Slovenia.</title>
        <authorList>
            <person name="Zautner A.E."/>
            <person name="Bunk B."/>
            <person name="Riedel T."/>
            <person name="Sproeer C."/>
        </authorList>
    </citation>
    <scope>NUCLEOTIDE SEQUENCE</scope>
    <source>
        <strain evidence="4">CCS1377</strain>
    </source>
</reference>
<dbReference type="PANTHER" id="PTHR43479">
    <property type="entry name" value="ACREF/ENVCD OPERON REPRESSOR-RELATED"/>
    <property type="match status" value="1"/>
</dbReference>
<dbReference type="SUPFAM" id="SSF46689">
    <property type="entry name" value="Homeodomain-like"/>
    <property type="match status" value="1"/>
</dbReference>
<organism evidence="4">
    <name type="scientific">Campylobacter sp. CCS1377</name>
    <dbReference type="NCBI Taxonomy" id="3158229"/>
    <lineage>
        <taxon>Bacteria</taxon>
        <taxon>Pseudomonadati</taxon>
        <taxon>Campylobacterota</taxon>
        <taxon>Epsilonproteobacteria</taxon>
        <taxon>Campylobacterales</taxon>
        <taxon>Campylobacteraceae</taxon>
        <taxon>Campylobacter</taxon>
    </lineage>
</organism>
<dbReference type="PANTHER" id="PTHR43479:SF11">
    <property type="entry name" value="ACREF_ENVCD OPERON REPRESSOR-RELATED"/>
    <property type="match status" value="1"/>
</dbReference>
<feature type="DNA-binding region" description="H-T-H motif" evidence="2">
    <location>
        <begin position="36"/>
        <end position="55"/>
    </location>
</feature>
<accession>A0AAU7E5G8</accession>
<feature type="domain" description="HTH tetR-type" evidence="3">
    <location>
        <begin position="13"/>
        <end position="73"/>
    </location>
</feature>
<dbReference type="InterPro" id="IPR009057">
    <property type="entry name" value="Homeodomain-like_sf"/>
</dbReference>
<dbReference type="Pfam" id="PF00440">
    <property type="entry name" value="TetR_N"/>
    <property type="match status" value="1"/>
</dbReference>
<dbReference type="EMBL" id="CP155620">
    <property type="protein sequence ID" value="XBJ28749.1"/>
    <property type="molecule type" value="Genomic_DNA"/>
</dbReference>
<dbReference type="Gene3D" id="1.10.357.10">
    <property type="entry name" value="Tetracycline Repressor, domain 2"/>
    <property type="match status" value="1"/>
</dbReference>
<dbReference type="PROSITE" id="PS50977">
    <property type="entry name" value="HTH_TETR_2"/>
    <property type="match status" value="1"/>
</dbReference>